<comment type="caution">
    <text evidence="2">The sequence shown here is derived from an EMBL/GenBank/DDBJ whole genome shotgun (WGS) entry which is preliminary data.</text>
</comment>
<reference evidence="2" key="1">
    <citation type="journal article" date="2014" name="Front. Microbiol.">
        <title>High frequency of phylogenetically diverse reductive dehalogenase-homologous genes in deep subseafloor sedimentary metagenomes.</title>
        <authorList>
            <person name="Kawai M."/>
            <person name="Futagami T."/>
            <person name="Toyoda A."/>
            <person name="Takaki Y."/>
            <person name="Nishi S."/>
            <person name="Hori S."/>
            <person name="Arai W."/>
            <person name="Tsubouchi T."/>
            <person name="Morono Y."/>
            <person name="Uchiyama I."/>
            <person name="Ito T."/>
            <person name="Fujiyama A."/>
            <person name="Inagaki F."/>
            <person name="Takami H."/>
        </authorList>
    </citation>
    <scope>NUCLEOTIDE SEQUENCE</scope>
    <source>
        <strain evidence="2">Expedition CK06-06</strain>
    </source>
</reference>
<keyword evidence="1" id="KW-0472">Membrane</keyword>
<accession>X0XXW7</accession>
<proteinExistence type="predicted"/>
<name>X0XXW7_9ZZZZ</name>
<evidence type="ECO:0000256" key="1">
    <source>
        <dbReference type="SAM" id="Phobius"/>
    </source>
</evidence>
<protein>
    <submittedName>
        <fullName evidence="2">Uncharacterized protein</fullName>
    </submittedName>
</protein>
<sequence>MAELTLLQITSLAAIDAVNPCALAVLTLMLIAILTYNPKKKINILLAGFA</sequence>
<evidence type="ECO:0000313" key="2">
    <source>
        <dbReference type="EMBL" id="GAG48195.1"/>
    </source>
</evidence>
<keyword evidence="1" id="KW-0812">Transmembrane</keyword>
<organism evidence="2">
    <name type="scientific">marine sediment metagenome</name>
    <dbReference type="NCBI Taxonomy" id="412755"/>
    <lineage>
        <taxon>unclassified sequences</taxon>
        <taxon>metagenomes</taxon>
        <taxon>ecological metagenomes</taxon>
    </lineage>
</organism>
<feature type="non-terminal residue" evidence="2">
    <location>
        <position position="50"/>
    </location>
</feature>
<feature type="transmembrane region" description="Helical" evidence="1">
    <location>
        <begin position="12"/>
        <end position="36"/>
    </location>
</feature>
<dbReference type="AlphaFoldDB" id="X0XXW7"/>
<keyword evidence="1" id="KW-1133">Transmembrane helix</keyword>
<gene>
    <name evidence="2" type="ORF">S01H1_76997</name>
</gene>
<dbReference type="EMBL" id="BARS01051730">
    <property type="protein sequence ID" value="GAG48195.1"/>
    <property type="molecule type" value="Genomic_DNA"/>
</dbReference>